<evidence type="ECO:0000313" key="3">
    <source>
        <dbReference type="Proteomes" id="UP000094025"/>
    </source>
</evidence>
<dbReference type="EMBL" id="LPUX01000055">
    <property type="protein sequence ID" value="OAP39920.1"/>
    <property type="molecule type" value="Genomic_DNA"/>
</dbReference>
<dbReference type="SUPFAM" id="SSF50199">
    <property type="entry name" value="Staphylococcal nuclease"/>
    <property type="match status" value="1"/>
</dbReference>
<protein>
    <submittedName>
        <fullName evidence="2">Succinoglycan biosynthesis protein exoi</fullName>
    </submittedName>
</protein>
<accession>A0A178XX97</accession>
<dbReference type="AlphaFoldDB" id="A0A178XX97"/>
<dbReference type="InterPro" id="IPR016071">
    <property type="entry name" value="Staphylococal_nuclease_OB-fold"/>
</dbReference>
<dbReference type="Proteomes" id="UP000094025">
    <property type="component" value="Unassembled WGS sequence"/>
</dbReference>
<dbReference type="PANTHER" id="PTHR12302:SF26">
    <property type="entry name" value="BLR1266 PROTEIN"/>
    <property type="match status" value="1"/>
</dbReference>
<keyword evidence="3" id="KW-1185">Reference proteome</keyword>
<dbReference type="SMART" id="SM00318">
    <property type="entry name" value="SNc"/>
    <property type="match status" value="1"/>
</dbReference>
<proteinExistence type="predicted"/>
<evidence type="ECO:0000313" key="2">
    <source>
        <dbReference type="EMBL" id="OAP39920.1"/>
    </source>
</evidence>
<dbReference type="PANTHER" id="PTHR12302">
    <property type="entry name" value="EBNA2 BINDING PROTEIN P100"/>
    <property type="match status" value="1"/>
</dbReference>
<dbReference type="Gene3D" id="2.40.50.90">
    <property type="match status" value="1"/>
</dbReference>
<dbReference type="Pfam" id="PF00565">
    <property type="entry name" value="SNase"/>
    <property type="match status" value="1"/>
</dbReference>
<dbReference type="CDD" id="cd00175">
    <property type="entry name" value="SNc"/>
    <property type="match status" value="1"/>
</dbReference>
<comment type="caution">
    <text evidence="2">The sequence shown here is derived from an EMBL/GenBank/DDBJ whole genome shotgun (WGS) entry which is preliminary data.</text>
</comment>
<evidence type="ECO:0000259" key="1">
    <source>
        <dbReference type="PROSITE" id="PS50830"/>
    </source>
</evidence>
<feature type="domain" description="TNase-like" evidence="1">
    <location>
        <begin position="59"/>
        <end position="177"/>
    </location>
</feature>
<name>A0A178XX97_9HYPH</name>
<dbReference type="InterPro" id="IPR035437">
    <property type="entry name" value="SNase_OB-fold_sf"/>
</dbReference>
<dbReference type="STRING" id="1472378.AU381_10270"/>
<dbReference type="PROSITE" id="PS50830">
    <property type="entry name" value="TNASE_3"/>
    <property type="match status" value="1"/>
</dbReference>
<sequence length="190" mass="20487">MIGSRMAATILAGGPQRPHARWCGVSPRLPPGTVPIALVLLLTAGPAAGTGPIIGDAFVIDGDTIEIAGERIQLNGVDAPEDWQVCLDESGADYRCGKESSLALDAFLSASRPIRCEFAGRDRYGRYIGTCFRADGKDVNRWLVESGYAINRENHDRGLYAAAQEMARSLRAGMWRGQPRAEGSQRVAEE</sequence>
<organism evidence="2 3">
    <name type="scientific">Sinorhizobium glycinis</name>
    <dbReference type="NCBI Taxonomy" id="1472378"/>
    <lineage>
        <taxon>Bacteria</taxon>
        <taxon>Pseudomonadati</taxon>
        <taxon>Pseudomonadota</taxon>
        <taxon>Alphaproteobacteria</taxon>
        <taxon>Hyphomicrobiales</taxon>
        <taxon>Rhizobiaceae</taxon>
        <taxon>Sinorhizobium/Ensifer group</taxon>
        <taxon>Sinorhizobium</taxon>
    </lineage>
</organism>
<gene>
    <name evidence="2" type="ORF">AU381_10270</name>
</gene>
<reference evidence="2 3" key="1">
    <citation type="journal article" date="2016" name="Int. J. Syst. Evol. Microbiol.">
        <title>Ensifer glycinis sp. nov., an novel rhizobial species associated with Glycine spp.</title>
        <authorList>
            <person name="Yan H."/>
            <person name="Yan J."/>
            <person name="Sui X.H."/>
            <person name="Wang E.T."/>
            <person name="Chen W.X."/>
            <person name="Zhang X.X."/>
            <person name="Chen W.F."/>
        </authorList>
    </citation>
    <scope>NUCLEOTIDE SEQUENCE [LARGE SCALE GENOMIC DNA]</scope>
    <source>
        <strain evidence="2 3">CCBAU 23380</strain>
    </source>
</reference>